<evidence type="ECO:0000313" key="4">
    <source>
        <dbReference type="Proteomes" id="UP000241096"/>
    </source>
</evidence>
<name>A0A2H4P896_9CAUD</name>
<dbReference type="InterPro" id="IPR036397">
    <property type="entry name" value="RNaseH_sf"/>
</dbReference>
<proteinExistence type="predicted"/>
<dbReference type="GO" id="GO:0003677">
    <property type="term" value="F:DNA binding"/>
    <property type="evidence" value="ECO:0007669"/>
    <property type="project" value="InterPro"/>
</dbReference>
<dbReference type="GO" id="GO:0006260">
    <property type="term" value="P:DNA replication"/>
    <property type="evidence" value="ECO:0007669"/>
    <property type="project" value="InterPro"/>
</dbReference>
<dbReference type="SMART" id="SM00482">
    <property type="entry name" value="POLAc"/>
    <property type="match status" value="1"/>
</dbReference>
<dbReference type="Proteomes" id="UP000241096">
    <property type="component" value="Segment"/>
</dbReference>
<dbReference type="InterPro" id="IPR012337">
    <property type="entry name" value="RNaseH-like_sf"/>
</dbReference>
<dbReference type="SUPFAM" id="SSF56672">
    <property type="entry name" value="DNA/RNA polymerases"/>
    <property type="match status" value="1"/>
</dbReference>
<reference evidence="3 4" key="1">
    <citation type="submission" date="2017-09" db="EMBL/GenBank/DDBJ databases">
        <authorList>
            <person name="Ehlers B."/>
            <person name="Leendertz F.H."/>
        </authorList>
    </citation>
    <scope>NUCLEOTIDE SEQUENCE [LARGE SCALE GENOMIC DNA]</scope>
</reference>
<feature type="domain" description="DNA-directed DNA polymerase family A palm" evidence="2">
    <location>
        <begin position="573"/>
        <end position="786"/>
    </location>
</feature>
<organism evidence="3 4">
    <name type="scientific">Pseudomonas phage ventosus</name>
    <dbReference type="NCBI Taxonomy" id="2048980"/>
    <lineage>
        <taxon>Viruses</taxon>
        <taxon>Duplodnaviria</taxon>
        <taxon>Heunggongvirae</taxon>
        <taxon>Uroviricota</taxon>
        <taxon>Caudoviricetes</taxon>
        <taxon>Vandenendeviridae</taxon>
        <taxon>Gorskivirinae</taxon>
        <taxon>Ventosusvirus</taxon>
        <taxon>Ventosusvirus ventosus</taxon>
    </lineage>
</organism>
<dbReference type="SUPFAM" id="SSF53098">
    <property type="entry name" value="Ribonuclease H-like"/>
    <property type="match status" value="1"/>
</dbReference>
<dbReference type="Gene3D" id="3.30.420.10">
    <property type="entry name" value="Ribonuclease H-like superfamily/Ribonuclease H"/>
    <property type="match status" value="1"/>
</dbReference>
<keyword evidence="1" id="KW-1194">Viral DNA replication</keyword>
<sequence>MNLIQPPFKRNQYAVEGDYTWDIEANDLLNERTIDYTASPYKLKGNFAMHCVVFENHFTGEIIAFHNGEKYEFDGREYCEEINGETYFLRDYLPVEYTHRQMSELKDFILKTKFRRLVAHNQISYDLMAIKLAYGINFTIGHEVRDRGLTTFTSDTWGGNKLAIWDTLPLSKCLNPDRYGGHSLEKLASGGTSEKIAFRKHMHVDIRFRDFAADMLYYCIFDVKSNTEVFFGLMDGSKNKIDHKTPGPNLNDKAELMKWVSAIKLEHNIAEIITRQEHRGFHFNRDLAHKALDELDKMMEERRIKVEPLLPKRPATQVFMKNYTPPVTQFKKNGDISAHMEKFIQKHEGVYDPETRTVEMLGKVYSLPLPAGVPLVTEMDATIDDTTHIKNWLVSLGWNPSEYKEKDLAVDSKKNKLDPTKFREAVERYVEQTLNSAFKDDRLAHLWPNRRPIDRNLVDAMLDRGGRGLKVLSNPSFTKGQDKDMCPDLERISESFPFAKDVVEYLTFKHRRNSILGGGIDWDDPDEEPEKGYISNVREDGRIPTPADTCGAATSRFKHRSVANVPRVTSLYGKELRALFGVSAGYFQIGYDFDSLEARIESAYCDQYDAADRAYCKSLMLDKPFDVHTMMAKSISAIIGREFGRSPAKNVKYGCTYGAQAAKVAKTIGSDIQTGTQVFEAFWDAAFPLKMLKDQLQKEWEANGKKYIIGIDGRRVPTRSAHAILNSLFQSGGVICAKRAMVIHDVLLKEAGLSVDFFLDDWKNKQFCQQMIAYHDEAQLEASASLFEFKRFATKEEAQAFKDVEEAEKGKVWSDISKASKGDGVYVAYCEAGVLAVKAVSLAGQFYSTELVPIDLTAGYIVEKSWAGCH</sequence>
<dbReference type="GO" id="GO:0003887">
    <property type="term" value="F:DNA-directed DNA polymerase activity"/>
    <property type="evidence" value="ECO:0007669"/>
    <property type="project" value="InterPro"/>
</dbReference>
<evidence type="ECO:0000256" key="1">
    <source>
        <dbReference type="ARBA" id="ARBA00023109"/>
    </source>
</evidence>
<gene>
    <name evidence="3" type="ORF">CNR37_00144</name>
</gene>
<dbReference type="Pfam" id="PF00476">
    <property type="entry name" value="DNA_pol_A"/>
    <property type="match status" value="1"/>
</dbReference>
<dbReference type="InterPro" id="IPR043502">
    <property type="entry name" value="DNA/RNA_pol_sf"/>
</dbReference>
<evidence type="ECO:0000259" key="2">
    <source>
        <dbReference type="SMART" id="SM00482"/>
    </source>
</evidence>
<protein>
    <submittedName>
        <fullName evidence="3">DNA polymerase family A</fullName>
    </submittedName>
</protein>
<dbReference type="GO" id="GO:0039693">
    <property type="term" value="P:viral DNA genome replication"/>
    <property type="evidence" value="ECO:0007669"/>
    <property type="project" value="UniProtKB-KW"/>
</dbReference>
<keyword evidence="1" id="KW-0235">DNA replication</keyword>
<dbReference type="InterPro" id="IPR001098">
    <property type="entry name" value="DNA-dir_DNA_pol_A_palm_dom"/>
</dbReference>
<dbReference type="EMBL" id="MG018930">
    <property type="protein sequence ID" value="ATW58351.1"/>
    <property type="molecule type" value="Genomic_DNA"/>
</dbReference>
<keyword evidence="4" id="KW-1185">Reference proteome</keyword>
<evidence type="ECO:0000313" key="3">
    <source>
        <dbReference type="EMBL" id="ATW58351.1"/>
    </source>
</evidence>
<dbReference type="Gene3D" id="3.30.70.370">
    <property type="match status" value="1"/>
</dbReference>
<accession>A0A2H4P896</accession>